<evidence type="ECO:0000313" key="2">
    <source>
        <dbReference type="EMBL" id="SAL52344.1"/>
    </source>
</evidence>
<accession>A0A658R5A8</accession>
<dbReference type="Proteomes" id="UP000198263">
    <property type="component" value="Unassembled WGS sequence"/>
</dbReference>
<gene>
    <name evidence="2" type="ORF">AWB72_05571</name>
</gene>
<organism evidence="2 3">
    <name type="scientific">Caballeronia concitans</name>
    <dbReference type="NCBI Taxonomy" id="1777133"/>
    <lineage>
        <taxon>Bacteria</taxon>
        <taxon>Pseudomonadati</taxon>
        <taxon>Pseudomonadota</taxon>
        <taxon>Betaproteobacteria</taxon>
        <taxon>Burkholderiales</taxon>
        <taxon>Burkholderiaceae</taxon>
        <taxon>Caballeronia</taxon>
    </lineage>
</organism>
<proteinExistence type="predicted"/>
<dbReference type="OrthoDB" id="9132766at2"/>
<evidence type="ECO:0000313" key="3">
    <source>
        <dbReference type="Proteomes" id="UP000198263"/>
    </source>
</evidence>
<keyword evidence="3" id="KW-1185">Reference proteome</keyword>
<dbReference type="RefSeq" id="WP_143754710.1">
    <property type="nucleotide sequence ID" value="NZ_FCNV02000026.1"/>
</dbReference>
<dbReference type="AlphaFoldDB" id="A0A658R5A8"/>
<protein>
    <submittedName>
        <fullName evidence="2">Uncharacterized protein</fullName>
    </submittedName>
</protein>
<sequence length="660" mass="75180">MATKKQRASTTYQRIGPTDRSLTEESKHALNRLRNEGDTRVVRLDERVLGSERAGPVSDADYIITFPKTSRIARAFTIDLTFLLPLRNFAEAIRDGHLAKLGPRPNKNTAVAYTKDLKNGVVAFLLQNGYTLIGITDIDTKLLTEYEVWLNQSKGDTARWNEATRTTRYLYFRTILNCLRDTKKWRRYVPNNIRFVSNPWPDGRSATKHKSSIDDDLMTRIRLASIKDITTSVERRNTLLAFVETMKAELNPKKHVEPGLSKLRSKDDENLLDICCLLQQDPAKRMEDLPSYLRTFIGNCSWSFTQIRDAFYPSARGLIPFVILDAIASAYNANTVREVRLDDFHYIRDLSPTLAWEERDAGDEPERKHDAENMVASALMMNALKPRAGKRQPVYFPIDEDYDNPHFILQFVTEWTNKLRLLARGPTAQKLFIFYAKVKVVSSFSGADGLTDPSTANYALRRFREDHQLEYFTLDNIRPTILDLAFRLFGGDIRLVGAQANHGNVDTTSGSYQTEGEKRRQFERLGKLAAVRNRWRETAGTIDPRDHTEEFDRDCATPGWTCLDPYDSPYSLKGKLCSSYGMCPACPLGNVNLNSPLSCAYTLALLDAVNTAQQSVHPSSWIKRWGPIQQKLIHKWVPSFSSQAIKQARRINLPPMPSPE</sequence>
<name>A0A658R5A8_9BURK</name>
<dbReference type="EMBL" id="FCNV02000026">
    <property type="protein sequence ID" value="SAL52344.1"/>
    <property type="molecule type" value="Genomic_DNA"/>
</dbReference>
<feature type="region of interest" description="Disordered" evidence="1">
    <location>
        <begin position="1"/>
        <end position="27"/>
    </location>
</feature>
<comment type="caution">
    <text evidence="2">The sequence shown here is derived from an EMBL/GenBank/DDBJ whole genome shotgun (WGS) entry which is preliminary data.</text>
</comment>
<reference evidence="2 3" key="1">
    <citation type="submission" date="2016-01" db="EMBL/GenBank/DDBJ databases">
        <authorList>
            <person name="Peeters C."/>
        </authorList>
    </citation>
    <scope>NUCLEOTIDE SEQUENCE [LARGE SCALE GENOMIC DNA]</scope>
    <source>
        <strain evidence="2">LMG 29315</strain>
    </source>
</reference>
<evidence type="ECO:0000256" key="1">
    <source>
        <dbReference type="SAM" id="MobiDB-lite"/>
    </source>
</evidence>